<keyword evidence="5" id="KW-1185">Reference proteome</keyword>
<evidence type="ECO:0000256" key="1">
    <source>
        <dbReference type="SAM" id="MobiDB-lite"/>
    </source>
</evidence>
<feature type="region of interest" description="Disordered" evidence="1">
    <location>
        <begin position="473"/>
        <end position="510"/>
    </location>
</feature>
<evidence type="ECO:0000313" key="4">
    <source>
        <dbReference type="EMBL" id="KAG6467712.1"/>
    </source>
</evidence>
<dbReference type="PROSITE" id="PS50878">
    <property type="entry name" value="RT_POL"/>
    <property type="match status" value="1"/>
</dbReference>
<dbReference type="InterPro" id="IPR026960">
    <property type="entry name" value="RVT-Znf"/>
</dbReference>
<dbReference type="InterPro" id="IPR002156">
    <property type="entry name" value="RNaseH_domain"/>
</dbReference>
<dbReference type="Pfam" id="PF13456">
    <property type="entry name" value="RVT_3"/>
    <property type="match status" value="1"/>
</dbReference>
<feature type="compositionally biased region" description="Basic and acidic residues" evidence="1">
    <location>
        <begin position="367"/>
        <end position="381"/>
    </location>
</feature>
<name>A0A8J5CR38_ZINOF</name>
<dbReference type="InterPro" id="IPR043502">
    <property type="entry name" value="DNA/RNA_pol_sf"/>
</dbReference>
<dbReference type="Pfam" id="PF00078">
    <property type="entry name" value="RVT_1"/>
    <property type="match status" value="1"/>
</dbReference>
<dbReference type="CDD" id="cd01650">
    <property type="entry name" value="RT_nLTR_like"/>
    <property type="match status" value="1"/>
</dbReference>
<evidence type="ECO:0000259" key="2">
    <source>
        <dbReference type="PROSITE" id="PS50878"/>
    </source>
</evidence>
<feature type="region of interest" description="Disordered" evidence="1">
    <location>
        <begin position="106"/>
        <end position="149"/>
    </location>
</feature>
<feature type="domain" description="Reverse transcriptase" evidence="2">
    <location>
        <begin position="764"/>
        <end position="1045"/>
    </location>
</feature>
<feature type="region of interest" description="Disordered" evidence="1">
    <location>
        <begin position="325"/>
        <end position="384"/>
    </location>
</feature>
<organism evidence="3 5">
    <name type="scientific">Zingiber officinale</name>
    <name type="common">Ginger</name>
    <name type="synonym">Amomum zingiber</name>
    <dbReference type="NCBI Taxonomy" id="94328"/>
    <lineage>
        <taxon>Eukaryota</taxon>
        <taxon>Viridiplantae</taxon>
        <taxon>Streptophyta</taxon>
        <taxon>Embryophyta</taxon>
        <taxon>Tracheophyta</taxon>
        <taxon>Spermatophyta</taxon>
        <taxon>Magnoliopsida</taxon>
        <taxon>Liliopsida</taxon>
        <taxon>Zingiberales</taxon>
        <taxon>Zingiberaceae</taxon>
        <taxon>Zingiber</taxon>
    </lineage>
</organism>
<protein>
    <recommendedName>
        <fullName evidence="2">Reverse transcriptase domain-containing protein</fullName>
    </recommendedName>
</protein>
<keyword evidence="3" id="KW-0496">Mitochondrion</keyword>
<dbReference type="GO" id="GO:0004523">
    <property type="term" value="F:RNA-DNA hybrid ribonuclease activity"/>
    <property type="evidence" value="ECO:0007669"/>
    <property type="project" value="InterPro"/>
</dbReference>
<reference evidence="3 5" key="1">
    <citation type="submission" date="2020-08" db="EMBL/GenBank/DDBJ databases">
        <title>Plant Genome Project.</title>
        <authorList>
            <person name="Zhang R.-G."/>
        </authorList>
    </citation>
    <scope>NUCLEOTIDE SEQUENCE [LARGE SCALE GENOMIC DNA]</scope>
    <source>
        <tissue evidence="3">Rhizome</tissue>
    </source>
</reference>
<evidence type="ECO:0000313" key="3">
    <source>
        <dbReference type="EMBL" id="KAG6467644.1"/>
    </source>
</evidence>
<dbReference type="InterPro" id="IPR036691">
    <property type="entry name" value="Endo/exonu/phosph_ase_sf"/>
</dbReference>
<dbReference type="SUPFAM" id="SSF56219">
    <property type="entry name" value="DNase I-like"/>
    <property type="match status" value="1"/>
</dbReference>
<dbReference type="InterPro" id="IPR044730">
    <property type="entry name" value="RNase_H-like_dom_plant"/>
</dbReference>
<dbReference type="EMBL" id="JACMSC010000025">
    <property type="protein sequence ID" value="KAG6467712.1"/>
    <property type="molecule type" value="Genomic_DNA"/>
</dbReference>
<dbReference type="GO" id="GO:0003676">
    <property type="term" value="F:nucleic acid binding"/>
    <property type="evidence" value="ECO:0007669"/>
    <property type="project" value="InterPro"/>
</dbReference>
<sequence>MLTWIASVCFDFAKKGEIDGKDLAAQVAKKRSPRPLLLASAIRLEFALHSASAQPNGRIRGRQWSRDSFLNELVIDEDLSVRALSLEVPANAYVWKLAFRGNDDEILESSDSHPEGQQPVQNGSGSSFSYKDMLTGDKDDPSNWSDWSASDMDDEMQFDNCVSDDEAIEDSKEPRVTFSREDKMEMRKPWQKALIVKLLGKTLGGHYLTVRQWAPNFDPSVDVINKVIAWIRFPGLPMEYYNSLALTRMGSLVGKVLKIDRNTEDAVRGRFARLCVEVDLSKALLPKLVVGKHIQTVEYEGLHILSFHCGRFGHRREGCPSVIVNEEPNQNAAPPPEKSADKEDDSTFGPWMIAQRRSRKSQSTSSEKGKSNSKSDSRVDSGNRFAALSDNSSLNANGGIKAIMVLPILGRVKEKDKAVFVHGKDLAPRRAMHNSSVGKQTPIVFHAGSSSGLSAGPSLGSLNFPSGLGPLPSKVSFRPSSPNPSPVTNSAPPPSSDVSNPAVLPQENPPEATGMEVELAVTHVSNEKLDTGLSHSGCVNDDNASQDGLASLADRMQARGGEKSVFENDEGLVRSCEARSTTPLAEPRISGERAQRVALRFKFSKSCIVDPIGFAGGIWILWDDQIVQLEMLYLSSQHMEEFATDVSVPWVVMGDFNDITSSLEKFGGSQPSLSRCRRFNDMKHNCGLIDLGSQERLVLPEIPHPLISPTDSLALSQEVTEEEIRMALFQMRPWKAPGVDGFHAGFYQAFWGSVKDSLVEMVRGAFHSGEFAASINDTFLVFLPKVPCPESFKQFRPISLCTVVYKIITKVLVNRLRPMLNDLIAPFQASFIPGRQAADNIMVAQEIIHTIRRSKSKNGLMALKIDLEKAYDRVRWDFLQETLVYFGFPDSWVKFLMACVRSTSFAVLWNGEKTESFEPQRGLRQGDPISPYLFVLCMERLGHLIMSEVQRGSWKPVTLGKGGPSISHLFFAFDLFLFGRATENQAHRIRKVLDDFCASSGAKVNFEKSKFFISPHAASNNARNVSRILGMSSTRDLGKYLGVPLIHGRVTKSTYREIIEKVSSRLNGWKAQFLSLAGRSTLINSVTSAIPTYTMLTARLPNGVVHELDKLNRRFLWGGTESKRALHLVKWTDVCLPKRYGGLGMLWGTGLWVQVFKVAYGVSGDVLEFAKAHANGRPSWSHAWKGLVYGLANLAGGMAKRIGNGHMTQFWTDAWLGNPIAEEYSPLPPIVDVQARVCDFILENGTWNAELLFAPLPAPLAVKVLGYPLPRVSTMVDEYIWRYSPDGVFSTGSAYKVLMGLDGKEQEGFFTLLWKLPLPSRWIDFFLWLAWKERLVTNLLRFSRGVSSAPCCSICGGMVEDVLHVLRDCVEASKISEFFIPTDQWNTFFSAKQYSKLTDRQELNDMDMLRVLSLNVHEIVSAKAGRTQKLCRTEMRSWKPPLDNVVKTNTDGASKKKANPGLAGAGGLIRDSTGGWIIGFTAHLGVCSNMAAEMHALRGDTTFHPLAALIEDIRELSNRDWECSFHPTKVGWPFRKPFFTCIAETNAVFSFFTNGAAFEVATRQVKEGALQNYTYLISIYEEDAANPMLNELISGFGIVGGNDKVLVQINFDFARLFRNEEGHSSRVWHRARMVAKEVHTAMQRKVASSRMVRWVAWRAPDPHAFILNTDGAIKNSSKCASAGGLLRDSQVIVELDASVVVHFLKTGLGVTHQCSSLVLDCIALVQEEGWVKEVRHIFREGNRCADFLANFAQNCSRGLTILQSPPADLGPLLALDKIGHPIMNEEITGYVPDRSSTMDYA</sequence>
<feature type="compositionally biased region" description="Polar residues" evidence="1">
    <location>
        <begin position="118"/>
        <end position="129"/>
    </location>
</feature>
<dbReference type="InterPro" id="IPR000477">
    <property type="entry name" value="RT_dom"/>
</dbReference>
<dbReference type="Gene3D" id="3.30.420.10">
    <property type="entry name" value="Ribonuclease H-like superfamily/Ribonuclease H"/>
    <property type="match status" value="1"/>
</dbReference>
<evidence type="ECO:0000313" key="5">
    <source>
        <dbReference type="Proteomes" id="UP000734854"/>
    </source>
</evidence>
<feature type="compositionally biased region" description="Pro residues" evidence="1">
    <location>
        <begin position="481"/>
        <end position="495"/>
    </location>
</feature>
<dbReference type="Proteomes" id="UP000734854">
    <property type="component" value="Unassembled WGS sequence"/>
</dbReference>
<gene>
    <name evidence="4" type="ORF">ZIOFF_074454</name>
    <name evidence="3" type="ORF">ZIOFF_074482</name>
</gene>
<dbReference type="PANTHER" id="PTHR33116:SF70">
    <property type="entry name" value="NON-LTR RETROELEMENT REVERSE TRANSCRIPTASE-LIKE PROTEIN"/>
    <property type="match status" value="1"/>
</dbReference>
<comment type="caution">
    <text evidence="3">The sequence shown here is derived from an EMBL/GenBank/DDBJ whole genome shotgun (WGS) entry which is preliminary data.</text>
</comment>
<dbReference type="EMBL" id="JACMSC010000027">
    <property type="protein sequence ID" value="KAG6467644.1"/>
    <property type="molecule type" value="Genomic_DNA"/>
</dbReference>
<dbReference type="PANTHER" id="PTHR33116">
    <property type="entry name" value="REVERSE TRANSCRIPTASE ZINC-BINDING DOMAIN-CONTAINING PROTEIN-RELATED-RELATED"/>
    <property type="match status" value="1"/>
</dbReference>
<proteinExistence type="predicted"/>
<dbReference type="SUPFAM" id="SSF56672">
    <property type="entry name" value="DNA/RNA polymerases"/>
    <property type="match status" value="1"/>
</dbReference>
<accession>A0A8J5CR38</accession>
<geneLocation type="mitochondrion" evidence="3"/>
<dbReference type="Pfam" id="PF13966">
    <property type="entry name" value="zf-RVT"/>
    <property type="match status" value="1"/>
</dbReference>
<dbReference type="CDD" id="cd06222">
    <property type="entry name" value="RNase_H_like"/>
    <property type="match status" value="2"/>
</dbReference>
<dbReference type="InterPro" id="IPR036397">
    <property type="entry name" value="RNaseH_sf"/>
</dbReference>